<dbReference type="CDD" id="cd07016">
    <property type="entry name" value="S14_ClpP_1"/>
    <property type="match status" value="1"/>
</dbReference>
<dbReference type="PRINTS" id="PR00127">
    <property type="entry name" value="CLPPROTEASEP"/>
</dbReference>
<name>A0ABS8HUI5_9FIRM</name>
<dbReference type="InterPro" id="IPR029045">
    <property type="entry name" value="ClpP/crotonase-like_dom_sf"/>
</dbReference>
<evidence type="ECO:0000313" key="7">
    <source>
        <dbReference type="EMBL" id="MCC5465549.1"/>
    </source>
</evidence>
<comment type="caution">
    <text evidence="7">The sequence shown here is derived from an EMBL/GenBank/DDBJ whole genome shotgun (WGS) entry which is preliminary data.</text>
</comment>
<dbReference type="PANTHER" id="PTHR10381">
    <property type="entry name" value="ATP-DEPENDENT CLP PROTEASE PROTEOLYTIC SUBUNIT"/>
    <property type="match status" value="1"/>
</dbReference>
<dbReference type="Proteomes" id="UP001165492">
    <property type="component" value="Unassembled WGS sequence"/>
</dbReference>
<dbReference type="SUPFAM" id="SSF52096">
    <property type="entry name" value="ClpP/crotonase"/>
    <property type="match status" value="1"/>
</dbReference>
<sequence length="239" mass="26522">MRENKFDLQLFATKEIPKVEIRLEVKNETTDTADLFLYGSIRQSYWWDDEGSCISANGVRKSLESLKGKTVNIHINSPGGDVFESIAICNLLKQHDADINIYIDAMAGSGASLLATAGKNVYMFNNSMQMIHNAWTIASGNAAALRKTADDLDKIDAAVKASYMSRFVGTEDELTKLLADESYLTAAECLAFGLCTEIIEDKQEEEPPQNNIKTSLFAKYNKVPKEDGKKPSIFNAFKK</sequence>
<comment type="similarity">
    <text evidence="1 6">Belongs to the peptidase S14 family.</text>
</comment>
<keyword evidence="3 7" id="KW-0645">Protease</keyword>
<dbReference type="GO" id="GO:0006508">
    <property type="term" value="P:proteolysis"/>
    <property type="evidence" value="ECO:0007669"/>
    <property type="project" value="UniProtKB-KW"/>
</dbReference>
<organism evidence="7 8">
    <name type="scientific">Pelosinus baikalensis</name>
    <dbReference type="NCBI Taxonomy" id="2892015"/>
    <lineage>
        <taxon>Bacteria</taxon>
        <taxon>Bacillati</taxon>
        <taxon>Bacillota</taxon>
        <taxon>Negativicutes</taxon>
        <taxon>Selenomonadales</taxon>
        <taxon>Sporomusaceae</taxon>
        <taxon>Pelosinus</taxon>
    </lineage>
</organism>
<reference evidence="7" key="1">
    <citation type="submission" date="2021-11" db="EMBL/GenBank/DDBJ databases">
        <title>Description of a new species Pelosinus isolated from the bottom sediments of Lake Baikal.</title>
        <authorList>
            <person name="Zakharyuk A."/>
        </authorList>
    </citation>
    <scope>NUCLEOTIDE SEQUENCE</scope>
    <source>
        <strain evidence="7">Bkl1</strain>
    </source>
</reference>
<proteinExistence type="inferred from homology"/>
<dbReference type="InterPro" id="IPR001907">
    <property type="entry name" value="ClpP"/>
</dbReference>
<evidence type="ECO:0000313" key="8">
    <source>
        <dbReference type="Proteomes" id="UP001165492"/>
    </source>
</evidence>
<dbReference type="GO" id="GO:0008233">
    <property type="term" value="F:peptidase activity"/>
    <property type="evidence" value="ECO:0007669"/>
    <property type="project" value="UniProtKB-KW"/>
</dbReference>
<keyword evidence="8" id="KW-1185">Reference proteome</keyword>
<evidence type="ECO:0000256" key="4">
    <source>
        <dbReference type="ARBA" id="ARBA00022801"/>
    </source>
</evidence>
<dbReference type="PANTHER" id="PTHR10381:SF70">
    <property type="entry name" value="ATP-DEPENDENT CLP PROTEASE PROTEOLYTIC SUBUNIT"/>
    <property type="match status" value="1"/>
</dbReference>
<dbReference type="InterPro" id="IPR023562">
    <property type="entry name" value="ClpP/TepA"/>
</dbReference>
<evidence type="ECO:0000256" key="5">
    <source>
        <dbReference type="ARBA" id="ARBA00022825"/>
    </source>
</evidence>
<keyword evidence="2" id="KW-0963">Cytoplasm</keyword>
<dbReference type="RefSeq" id="WP_229534799.1">
    <property type="nucleotide sequence ID" value="NZ_JAJHJB010000010.1"/>
</dbReference>
<evidence type="ECO:0000256" key="1">
    <source>
        <dbReference type="ARBA" id="ARBA00007039"/>
    </source>
</evidence>
<dbReference type="Pfam" id="PF00574">
    <property type="entry name" value="CLP_protease"/>
    <property type="match status" value="1"/>
</dbReference>
<evidence type="ECO:0000256" key="6">
    <source>
        <dbReference type="RuleBase" id="RU003567"/>
    </source>
</evidence>
<dbReference type="EMBL" id="JAJHJB010000010">
    <property type="protein sequence ID" value="MCC5465549.1"/>
    <property type="molecule type" value="Genomic_DNA"/>
</dbReference>
<accession>A0ABS8HUI5</accession>
<dbReference type="Gene3D" id="3.90.226.10">
    <property type="entry name" value="2-enoyl-CoA Hydratase, Chain A, domain 1"/>
    <property type="match status" value="1"/>
</dbReference>
<evidence type="ECO:0000256" key="2">
    <source>
        <dbReference type="ARBA" id="ARBA00022490"/>
    </source>
</evidence>
<evidence type="ECO:0000256" key="3">
    <source>
        <dbReference type="ARBA" id="ARBA00022670"/>
    </source>
</evidence>
<keyword evidence="5" id="KW-0720">Serine protease</keyword>
<dbReference type="NCBIfam" id="NF045542">
    <property type="entry name" value="Clp_rel_HeadMat"/>
    <property type="match status" value="1"/>
</dbReference>
<gene>
    <name evidence="7" type="ORF">LMF89_09260</name>
</gene>
<keyword evidence="4" id="KW-0378">Hydrolase</keyword>
<protein>
    <recommendedName>
        <fullName evidence="6">ATP-dependent Clp protease proteolytic subunit</fullName>
    </recommendedName>
</protein>